<keyword evidence="9" id="KW-1185">Reference proteome</keyword>
<dbReference type="RefSeq" id="WP_184572418.1">
    <property type="nucleotide sequence ID" value="NZ_JACHJL010000006.1"/>
</dbReference>
<comment type="caution">
    <text evidence="8">The sequence shown here is derived from an EMBL/GenBank/DDBJ whole genome shotgun (WGS) entry which is preliminary data.</text>
</comment>
<dbReference type="Gene3D" id="1.10.730.10">
    <property type="entry name" value="Isoleucyl-tRNA Synthetase, Domain 1"/>
    <property type="match status" value="1"/>
</dbReference>
<accession>A0A7W9Q8S8</accession>
<name>A0A7W9Q8S8_9ACTN</name>
<dbReference type="InterPro" id="IPR005148">
    <property type="entry name" value="Arg-tRNA-synth_N"/>
</dbReference>
<dbReference type="GO" id="GO:0005737">
    <property type="term" value="C:cytoplasm"/>
    <property type="evidence" value="ECO:0007669"/>
    <property type="project" value="InterPro"/>
</dbReference>
<dbReference type="InterPro" id="IPR001278">
    <property type="entry name" value="Arg-tRNA-ligase"/>
</dbReference>
<evidence type="ECO:0000256" key="2">
    <source>
        <dbReference type="ARBA" id="ARBA00022598"/>
    </source>
</evidence>
<dbReference type="Pfam" id="PF03485">
    <property type="entry name" value="Arg_tRNA_synt_N"/>
    <property type="match status" value="1"/>
</dbReference>
<dbReference type="AlphaFoldDB" id="A0A7W9Q8S8"/>
<dbReference type="PANTHER" id="PTHR11956">
    <property type="entry name" value="ARGINYL-TRNA SYNTHETASE"/>
    <property type="match status" value="1"/>
</dbReference>
<sequence>MTPAQLSRTVVHVVRSAVQAGELPVPADDLSWLAVETAAVDGGSRSGIVQVPPRPGSGDFASPLALRLAAASGRAPRDVAEVLRHRLVREPGIARVDVAGPGFLNITLESWAHVELVREVLAQGPTYGRGCGLAGMSVRLRSEGGPRATVVAEVVERMAVACGADTSSGGRSAVLADQPQPLRVREPGVALAELEARLGRDGARWALLRAAAHDAPHCDPAEVLAQRESNPLFRVRYAHARTCAVLRNGRELGVEPHPGDPGSAHAGAADPAVPLLALLADFPRVVEAAARRRAPDRLAREMELVADSFFRFHDGCPALPRGAEKPSAVHRSRLAIAAAAGTVLANGLSLLGISAPAHL</sequence>
<evidence type="ECO:0000313" key="8">
    <source>
        <dbReference type="EMBL" id="MBB5935738.1"/>
    </source>
</evidence>
<keyword evidence="4" id="KW-0067">ATP-binding</keyword>
<dbReference type="NCBIfam" id="NF045898">
    <property type="entry name" value="ArgS_rel_codon"/>
    <property type="match status" value="1"/>
</dbReference>
<organism evidence="8 9">
    <name type="scientific">Streptomyces zagrosensis</name>
    <dbReference type="NCBI Taxonomy" id="1042984"/>
    <lineage>
        <taxon>Bacteria</taxon>
        <taxon>Bacillati</taxon>
        <taxon>Actinomycetota</taxon>
        <taxon>Actinomycetes</taxon>
        <taxon>Kitasatosporales</taxon>
        <taxon>Streptomycetaceae</taxon>
        <taxon>Streptomyces</taxon>
    </lineage>
</organism>
<gene>
    <name evidence="8" type="ORF">FHS42_002807</name>
</gene>
<evidence type="ECO:0000256" key="1">
    <source>
        <dbReference type="ARBA" id="ARBA00012837"/>
    </source>
</evidence>
<evidence type="ECO:0000313" key="9">
    <source>
        <dbReference type="Proteomes" id="UP000588098"/>
    </source>
</evidence>
<proteinExistence type="predicted"/>
<dbReference type="GO" id="GO:0004814">
    <property type="term" value="F:arginine-tRNA ligase activity"/>
    <property type="evidence" value="ECO:0007669"/>
    <property type="project" value="UniProtKB-EC"/>
</dbReference>
<reference evidence="8 9" key="1">
    <citation type="submission" date="2020-08" db="EMBL/GenBank/DDBJ databases">
        <title>Genomic Encyclopedia of Type Strains, Phase III (KMG-III): the genomes of soil and plant-associated and newly described type strains.</title>
        <authorList>
            <person name="Whitman W."/>
        </authorList>
    </citation>
    <scope>NUCLEOTIDE SEQUENCE [LARGE SCALE GENOMIC DNA]</scope>
    <source>
        <strain evidence="8 9">CECT 8305</strain>
    </source>
</reference>
<dbReference type="InterPro" id="IPR008909">
    <property type="entry name" value="DALR_anticod-bd"/>
</dbReference>
<comment type="catalytic activity">
    <reaction evidence="5">
        <text>tRNA(Arg) + L-arginine + ATP = L-arginyl-tRNA(Arg) + AMP + diphosphate</text>
        <dbReference type="Rhea" id="RHEA:20301"/>
        <dbReference type="Rhea" id="RHEA-COMP:9658"/>
        <dbReference type="Rhea" id="RHEA-COMP:9673"/>
        <dbReference type="ChEBI" id="CHEBI:30616"/>
        <dbReference type="ChEBI" id="CHEBI:32682"/>
        <dbReference type="ChEBI" id="CHEBI:33019"/>
        <dbReference type="ChEBI" id="CHEBI:78442"/>
        <dbReference type="ChEBI" id="CHEBI:78513"/>
        <dbReference type="ChEBI" id="CHEBI:456215"/>
        <dbReference type="EC" id="6.1.1.19"/>
    </reaction>
</comment>
<dbReference type="Proteomes" id="UP000588098">
    <property type="component" value="Unassembled WGS sequence"/>
</dbReference>
<protein>
    <recommendedName>
        <fullName evidence="1">arginine--tRNA ligase</fullName>
        <ecNumber evidence="1">6.1.1.19</ecNumber>
    </recommendedName>
</protein>
<dbReference type="Pfam" id="PF05746">
    <property type="entry name" value="DALR_1"/>
    <property type="match status" value="1"/>
</dbReference>
<dbReference type="EMBL" id="JACHJL010000006">
    <property type="protein sequence ID" value="MBB5935738.1"/>
    <property type="molecule type" value="Genomic_DNA"/>
</dbReference>
<dbReference type="PANTHER" id="PTHR11956:SF5">
    <property type="entry name" value="ARGININE--TRNA LIGASE, CYTOPLASMIC"/>
    <property type="match status" value="1"/>
</dbReference>
<dbReference type="InterPro" id="IPR036695">
    <property type="entry name" value="Arg-tRNA-synth_N_sf"/>
</dbReference>
<evidence type="ECO:0000259" key="7">
    <source>
        <dbReference type="SMART" id="SM01016"/>
    </source>
</evidence>
<dbReference type="InterPro" id="IPR009080">
    <property type="entry name" value="tRNAsynth_Ia_anticodon-bd"/>
</dbReference>
<dbReference type="GO" id="GO:0006420">
    <property type="term" value="P:arginyl-tRNA aminoacylation"/>
    <property type="evidence" value="ECO:0007669"/>
    <property type="project" value="InterPro"/>
</dbReference>
<dbReference type="EC" id="6.1.1.19" evidence="1"/>
<evidence type="ECO:0000256" key="3">
    <source>
        <dbReference type="ARBA" id="ARBA00022741"/>
    </source>
</evidence>
<dbReference type="SUPFAM" id="SSF55190">
    <property type="entry name" value="Arginyl-tRNA synthetase (ArgRS), N-terminal 'additional' domain"/>
    <property type="match status" value="1"/>
</dbReference>
<dbReference type="SMART" id="SM00836">
    <property type="entry name" value="DALR_1"/>
    <property type="match status" value="1"/>
</dbReference>
<feature type="domain" description="Arginyl tRNA synthetase N-terminal" evidence="7">
    <location>
        <begin position="28"/>
        <end position="108"/>
    </location>
</feature>
<dbReference type="SUPFAM" id="SSF47323">
    <property type="entry name" value="Anticodon-binding domain of a subclass of class I aminoacyl-tRNA synthetases"/>
    <property type="match status" value="1"/>
</dbReference>
<dbReference type="SMART" id="SM01016">
    <property type="entry name" value="Arg_tRNA_synt_N"/>
    <property type="match status" value="1"/>
</dbReference>
<keyword evidence="2 8" id="KW-0436">Ligase</keyword>
<evidence type="ECO:0000256" key="5">
    <source>
        <dbReference type="ARBA" id="ARBA00049339"/>
    </source>
</evidence>
<keyword evidence="3" id="KW-0547">Nucleotide-binding</keyword>
<evidence type="ECO:0000256" key="4">
    <source>
        <dbReference type="ARBA" id="ARBA00022840"/>
    </source>
</evidence>
<keyword evidence="8" id="KW-0030">Aminoacyl-tRNA synthetase</keyword>
<dbReference type="GO" id="GO:0005524">
    <property type="term" value="F:ATP binding"/>
    <property type="evidence" value="ECO:0007669"/>
    <property type="project" value="UniProtKB-KW"/>
</dbReference>
<evidence type="ECO:0000259" key="6">
    <source>
        <dbReference type="SMART" id="SM00836"/>
    </source>
</evidence>
<feature type="domain" description="DALR anticodon binding" evidence="6">
    <location>
        <begin position="235"/>
        <end position="359"/>
    </location>
</feature>
<dbReference type="Gene3D" id="3.30.1360.70">
    <property type="entry name" value="Arginyl tRNA synthetase N-terminal domain"/>
    <property type="match status" value="1"/>
</dbReference>